<organism evidence="2 3">
    <name type="scientific">Motiliproteus coralliicola</name>
    <dbReference type="NCBI Taxonomy" id="2283196"/>
    <lineage>
        <taxon>Bacteria</taxon>
        <taxon>Pseudomonadati</taxon>
        <taxon>Pseudomonadota</taxon>
        <taxon>Gammaproteobacteria</taxon>
        <taxon>Oceanospirillales</taxon>
        <taxon>Oceanospirillaceae</taxon>
        <taxon>Motiliproteus</taxon>
    </lineage>
</organism>
<keyword evidence="1" id="KW-0812">Transmembrane</keyword>
<keyword evidence="3" id="KW-1185">Reference proteome</keyword>
<sequence>MLTKILVTALVIFACYLFIRYKRGQALPAPARPKRDSAAEQSAQKPIRMLALGLCLVSLLASGAFLGFRWWDDQRLLQVRVINADNGEVVEYQAYKGDVEGRSFITIYGQQVSIAASERMEISPVMSD</sequence>
<gene>
    <name evidence="2" type="ORF">DV711_08125</name>
</gene>
<keyword evidence="1" id="KW-1133">Transmembrane helix</keyword>
<dbReference type="RefSeq" id="WP_114695180.1">
    <property type="nucleotide sequence ID" value="NZ_QQOH01000002.1"/>
</dbReference>
<evidence type="ECO:0000313" key="3">
    <source>
        <dbReference type="Proteomes" id="UP000253769"/>
    </source>
</evidence>
<name>A0A369WNA3_9GAMM</name>
<evidence type="ECO:0008006" key="4">
    <source>
        <dbReference type="Google" id="ProtNLM"/>
    </source>
</evidence>
<comment type="caution">
    <text evidence="2">The sequence shown here is derived from an EMBL/GenBank/DDBJ whole genome shotgun (WGS) entry which is preliminary data.</text>
</comment>
<dbReference type="PROSITE" id="PS51257">
    <property type="entry name" value="PROKAR_LIPOPROTEIN"/>
    <property type="match status" value="1"/>
</dbReference>
<evidence type="ECO:0000256" key="1">
    <source>
        <dbReference type="SAM" id="Phobius"/>
    </source>
</evidence>
<reference evidence="2 3" key="1">
    <citation type="submission" date="2018-07" db="EMBL/GenBank/DDBJ databases">
        <title>Motiliproteus coralliicola sp. nov., a bacterium isolated from Coral.</title>
        <authorList>
            <person name="Wang G."/>
        </authorList>
    </citation>
    <scope>NUCLEOTIDE SEQUENCE [LARGE SCALE GENOMIC DNA]</scope>
    <source>
        <strain evidence="2 3">C34</strain>
    </source>
</reference>
<dbReference type="EMBL" id="QQOH01000002">
    <property type="protein sequence ID" value="RDE22549.1"/>
    <property type="molecule type" value="Genomic_DNA"/>
</dbReference>
<feature type="transmembrane region" description="Helical" evidence="1">
    <location>
        <begin position="50"/>
        <end position="71"/>
    </location>
</feature>
<protein>
    <recommendedName>
        <fullName evidence="4">Antitermination protein NusG</fullName>
    </recommendedName>
</protein>
<evidence type="ECO:0000313" key="2">
    <source>
        <dbReference type="EMBL" id="RDE22549.1"/>
    </source>
</evidence>
<dbReference type="AlphaFoldDB" id="A0A369WNA3"/>
<accession>A0A369WNA3</accession>
<proteinExistence type="predicted"/>
<dbReference type="Proteomes" id="UP000253769">
    <property type="component" value="Unassembled WGS sequence"/>
</dbReference>
<keyword evidence="1" id="KW-0472">Membrane</keyword>
<dbReference type="OrthoDB" id="6119223at2"/>